<comment type="similarity">
    <text evidence="1">Belongs to the heme oxygenase family.</text>
</comment>
<dbReference type="InterPro" id="IPR002051">
    <property type="entry name" value="Haem_Oase"/>
</dbReference>
<dbReference type="GO" id="GO:0046872">
    <property type="term" value="F:metal ion binding"/>
    <property type="evidence" value="ECO:0007669"/>
    <property type="project" value="UniProtKB-KW"/>
</dbReference>
<dbReference type="CDD" id="cd19165">
    <property type="entry name" value="HemeO"/>
    <property type="match status" value="1"/>
</dbReference>
<feature type="non-terminal residue" evidence="7">
    <location>
        <position position="1"/>
    </location>
</feature>
<dbReference type="EC" id="1.14.14.18" evidence="2"/>
<gene>
    <name evidence="7" type="ORF">EUTSA_v10024084mg</name>
</gene>
<dbReference type="Gene3D" id="1.20.910.10">
    <property type="entry name" value="Heme oxygenase-like"/>
    <property type="match status" value="1"/>
</dbReference>
<dbReference type="Proteomes" id="UP000030689">
    <property type="component" value="Unassembled WGS sequence"/>
</dbReference>
<keyword evidence="6" id="KW-0408">Iron</keyword>
<keyword evidence="5" id="KW-0560">Oxidoreductase</keyword>
<feature type="non-terminal residue" evidence="7">
    <location>
        <position position="235"/>
    </location>
</feature>
<evidence type="ECO:0000256" key="5">
    <source>
        <dbReference type="ARBA" id="ARBA00023002"/>
    </source>
</evidence>
<keyword evidence="8" id="KW-1185">Reference proteome</keyword>
<evidence type="ECO:0000256" key="4">
    <source>
        <dbReference type="ARBA" id="ARBA00022723"/>
    </source>
</evidence>
<evidence type="ECO:0000256" key="3">
    <source>
        <dbReference type="ARBA" id="ARBA00022617"/>
    </source>
</evidence>
<dbReference type="EMBL" id="KI517881">
    <property type="protein sequence ID" value="ESQ29592.1"/>
    <property type="molecule type" value="Genomic_DNA"/>
</dbReference>
<dbReference type="eggNOG" id="KOG4480">
    <property type="taxonomic scope" value="Eukaryota"/>
</dbReference>
<evidence type="ECO:0000313" key="7">
    <source>
        <dbReference type="EMBL" id="ESQ29592.1"/>
    </source>
</evidence>
<dbReference type="PANTHER" id="PTHR35703:SF2">
    <property type="entry name" value="HEME OXYGENASE 1, CHLOROPLASTIC-RELATED"/>
    <property type="match status" value="1"/>
</dbReference>
<dbReference type="SUPFAM" id="SSF48613">
    <property type="entry name" value="Heme oxygenase-like"/>
    <property type="match status" value="1"/>
</dbReference>
<evidence type="ECO:0000256" key="1">
    <source>
        <dbReference type="ARBA" id="ARBA00006134"/>
    </source>
</evidence>
<dbReference type="GO" id="GO:0006788">
    <property type="term" value="P:heme oxidation"/>
    <property type="evidence" value="ECO:0007669"/>
    <property type="project" value="InterPro"/>
</dbReference>
<protein>
    <recommendedName>
        <fullName evidence="2">heme oxygenase (biliverdin-producing)</fullName>
        <ecNumber evidence="2">1.14.14.18</ecNumber>
    </recommendedName>
</protein>
<evidence type="ECO:0000313" key="8">
    <source>
        <dbReference type="Proteomes" id="UP000030689"/>
    </source>
</evidence>
<dbReference type="InterPro" id="IPR016084">
    <property type="entry name" value="Haem_Oase-like_multi-hlx"/>
</dbReference>
<sequence>EKTRFPGRRRLACESYVGLRARTMTISYAPTVASACPHLVLRAKPTQVQTVRTKENWTLMVTAAAAGEKQKERYLGEPKGFVEEIRFVAMRMHTRSCRDSNLGILIFQFTVEGYLNFLVDNKLVFDTLEQIIHESTVPTYAEFKNTGLERADRLDKDLEWFKEQGYTIPEPMTPEEKNPQAFICHFYIIYFGQSAGGRMVGTKVSKKIPENKELEFYKWDGELFELLQNVRDKIA</sequence>
<name>V4KI88_EUTSA</name>
<evidence type="ECO:0000256" key="6">
    <source>
        <dbReference type="ARBA" id="ARBA00023004"/>
    </source>
</evidence>
<dbReference type="AlphaFoldDB" id="V4KI88"/>
<evidence type="ECO:0000256" key="2">
    <source>
        <dbReference type="ARBA" id="ARBA00012360"/>
    </source>
</evidence>
<dbReference type="Gramene" id="ESQ29592">
    <property type="protein sequence ID" value="ESQ29592"/>
    <property type="gene ID" value="EUTSA_v10024084mg"/>
</dbReference>
<dbReference type="OMA" id="IIHESTV"/>
<organism evidence="7 8">
    <name type="scientific">Eutrema salsugineum</name>
    <name type="common">Saltwater cress</name>
    <name type="synonym">Sisymbrium salsugineum</name>
    <dbReference type="NCBI Taxonomy" id="72664"/>
    <lineage>
        <taxon>Eukaryota</taxon>
        <taxon>Viridiplantae</taxon>
        <taxon>Streptophyta</taxon>
        <taxon>Embryophyta</taxon>
        <taxon>Tracheophyta</taxon>
        <taxon>Spermatophyta</taxon>
        <taxon>Magnoliopsida</taxon>
        <taxon>eudicotyledons</taxon>
        <taxon>Gunneridae</taxon>
        <taxon>Pentapetalae</taxon>
        <taxon>rosids</taxon>
        <taxon>malvids</taxon>
        <taxon>Brassicales</taxon>
        <taxon>Brassicaceae</taxon>
        <taxon>Eutremeae</taxon>
        <taxon>Eutrema</taxon>
    </lineage>
</organism>
<accession>V4KI88</accession>
<dbReference type="PANTHER" id="PTHR35703">
    <property type="entry name" value="HEME OXYGENASE 1, CHLOROPLASTIC-RELATED"/>
    <property type="match status" value="1"/>
</dbReference>
<keyword evidence="4" id="KW-0479">Metal-binding</keyword>
<proteinExistence type="inferred from homology"/>
<reference evidence="7 8" key="1">
    <citation type="journal article" date="2013" name="Front. Plant Sci.">
        <title>The Reference Genome of the Halophytic Plant Eutrema salsugineum.</title>
        <authorList>
            <person name="Yang R."/>
            <person name="Jarvis D.E."/>
            <person name="Chen H."/>
            <person name="Beilstein M.A."/>
            <person name="Grimwood J."/>
            <person name="Jenkins J."/>
            <person name="Shu S."/>
            <person name="Prochnik S."/>
            <person name="Xin M."/>
            <person name="Ma C."/>
            <person name="Schmutz J."/>
            <person name="Wing R.A."/>
            <person name="Mitchell-Olds T."/>
            <person name="Schumaker K.S."/>
            <person name="Wang X."/>
        </authorList>
    </citation>
    <scope>NUCLEOTIDE SEQUENCE [LARGE SCALE GENOMIC DNA]</scope>
</reference>
<dbReference type="STRING" id="72664.V4KI88"/>
<dbReference type="KEGG" id="eus:EUTSA_v10024084mg"/>
<keyword evidence="3" id="KW-0349">Heme</keyword>
<dbReference type="GO" id="GO:0004392">
    <property type="term" value="F:heme oxygenase (decyclizing) activity"/>
    <property type="evidence" value="ECO:0007669"/>
    <property type="project" value="UniProtKB-EC"/>
</dbReference>
<dbReference type="GO" id="GO:0010024">
    <property type="term" value="P:phytochromobilin biosynthetic process"/>
    <property type="evidence" value="ECO:0007669"/>
    <property type="project" value="TreeGrafter"/>
</dbReference>
<dbReference type="InterPro" id="IPR016951">
    <property type="entry name" value="Haem_Oase_decyc_pln"/>
</dbReference>